<dbReference type="SUPFAM" id="SSF46785">
    <property type="entry name" value="Winged helix' DNA-binding domain"/>
    <property type="match status" value="1"/>
</dbReference>
<dbReference type="EMBL" id="CAFBMK010000310">
    <property type="protein sequence ID" value="CAB4947931.1"/>
    <property type="molecule type" value="Genomic_DNA"/>
</dbReference>
<dbReference type="InterPro" id="IPR036388">
    <property type="entry name" value="WH-like_DNA-bd_sf"/>
</dbReference>
<dbReference type="GO" id="GO:0006355">
    <property type="term" value="P:regulation of DNA-templated transcription"/>
    <property type="evidence" value="ECO:0007669"/>
    <property type="project" value="InterPro"/>
</dbReference>
<proteinExistence type="predicted"/>
<dbReference type="GO" id="GO:0003677">
    <property type="term" value="F:DNA binding"/>
    <property type="evidence" value="ECO:0007669"/>
    <property type="project" value="InterPro"/>
</dbReference>
<dbReference type="AlphaFoldDB" id="A0A6J7JYQ6"/>
<feature type="region of interest" description="Disordered" evidence="1">
    <location>
        <begin position="46"/>
        <end position="83"/>
    </location>
</feature>
<accession>A0A6J7JYQ6</accession>
<evidence type="ECO:0000259" key="2">
    <source>
        <dbReference type="Pfam" id="PF09339"/>
    </source>
</evidence>
<gene>
    <name evidence="3" type="ORF">UFOPK3564_03333</name>
</gene>
<feature type="domain" description="HTH iclR-type" evidence="2">
    <location>
        <begin position="85"/>
        <end position="125"/>
    </location>
</feature>
<protein>
    <submittedName>
        <fullName evidence="3">Unannotated protein</fullName>
    </submittedName>
</protein>
<name>A0A6J7JYQ6_9ZZZZ</name>
<dbReference type="Pfam" id="PF09339">
    <property type="entry name" value="HTH_IclR"/>
    <property type="match status" value="1"/>
</dbReference>
<dbReference type="InterPro" id="IPR005471">
    <property type="entry name" value="Tscrpt_reg_IclR_N"/>
</dbReference>
<sequence length="136" mass="14865">MPRAGTPTIEDPMSDFLTEKRDEIQARLDELAPLIAEHDRLQRALDALDGVDSSSGSSSRGSEKSSGSRSAGRPRGSGERSRQALALLRQEPGLGAAEVARRIGVHPNYAYRILPGLEEQGLIEKKERLWYPKDAA</sequence>
<evidence type="ECO:0000313" key="3">
    <source>
        <dbReference type="EMBL" id="CAB4947931.1"/>
    </source>
</evidence>
<evidence type="ECO:0000256" key="1">
    <source>
        <dbReference type="SAM" id="MobiDB-lite"/>
    </source>
</evidence>
<dbReference type="Gene3D" id="1.10.10.10">
    <property type="entry name" value="Winged helix-like DNA-binding domain superfamily/Winged helix DNA-binding domain"/>
    <property type="match status" value="1"/>
</dbReference>
<feature type="compositionally biased region" description="Low complexity" evidence="1">
    <location>
        <begin position="53"/>
        <end position="74"/>
    </location>
</feature>
<dbReference type="InterPro" id="IPR036390">
    <property type="entry name" value="WH_DNA-bd_sf"/>
</dbReference>
<organism evidence="3">
    <name type="scientific">freshwater metagenome</name>
    <dbReference type="NCBI Taxonomy" id="449393"/>
    <lineage>
        <taxon>unclassified sequences</taxon>
        <taxon>metagenomes</taxon>
        <taxon>ecological metagenomes</taxon>
    </lineage>
</organism>
<reference evidence="3" key="1">
    <citation type="submission" date="2020-05" db="EMBL/GenBank/DDBJ databases">
        <authorList>
            <person name="Chiriac C."/>
            <person name="Salcher M."/>
            <person name="Ghai R."/>
            <person name="Kavagutti S V."/>
        </authorList>
    </citation>
    <scope>NUCLEOTIDE SEQUENCE</scope>
</reference>